<organism evidence="4 5">
    <name type="scientific">Drosophila ananassae</name>
    <name type="common">Fruit fly</name>
    <dbReference type="NCBI Taxonomy" id="7217"/>
    <lineage>
        <taxon>Eukaryota</taxon>
        <taxon>Metazoa</taxon>
        <taxon>Ecdysozoa</taxon>
        <taxon>Arthropoda</taxon>
        <taxon>Hexapoda</taxon>
        <taxon>Insecta</taxon>
        <taxon>Pterygota</taxon>
        <taxon>Neoptera</taxon>
        <taxon>Endopterygota</taxon>
        <taxon>Diptera</taxon>
        <taxon>Brachycera</taxon>
        <taxon>Muscomorpha</taxon>
        <taxon>Ephydroidea</taxon>
        <taxon>Drosophilidae</taxon>
        <taxon>Drosophila</taxon>
        <taxon>Sophophora</taxon>
    </lineage>
</organism>
<dbReference type="EMBL" id="CH902623">
    <property type="protein sequence ID" value="EDV30432.2"/>
    <property type="molecule type" value="Genomic_DNA"/>
</dbReference>
<sequence length="569" mass="64438">MDLNLRAHFFMVALSPLMTLQHYLSTWKFPSTGSICVSREKEICETITIKCKSCNTQCSVATVMASSSTSSSDESCKAPDNFRISSASTNSEDDDPSEVAGYPATTRGKPHTDVVVQRKEGCTRVAAAAAEVGLRCPLCHSCSASRFHCRNCVRNGNITHSQAERPESLTEKQQRYINLQAGLKTYSSRYERLIDQHRSHEDRLMAIKAKRKQLELLQQLIGNTSHRLRSLAERRDELRWANAEKRKNLPKYPDKVKMLEDYVLDRVESIDKLRNTHQGLLDSIKQEARRGIQQLVSYVFPISEVVLKEEQQRRPSVERSEEAETIAALADAKNTSYIRGKWVFHGSGISEVQYRIVGPSLPANGDYTAYLDWLAENKDDVPKSTANEITPSKIEAYRIVGALTYTAQLTQLLSFYLNVRLPYKIAYGDFCRKVLNEEQFRRKISRLNSNIMYLAYTQQVKLRALNEQHTLENLLAILDLERSDLGRFGYLDVTNAPLMKSVDSLLIGIETATESESEDENSLRMDWEAVPSHTQQPELAEPNLMPAAGQQSTIAFVRMAATSVLRWIK</sequence>
<dbReference type="AlphaFoldDB" id="B3MT42"/>
<dbReference type="GO" id="GO:0005776">
    <property type="term" value="C:autophagosome"/>
    <property type="evidence" value="ECO:0007669"/>
    <property type="project" value="TreeGrafter"/>
</dbReference>
<dbReference type="GeneID" id="6505930"/>
<dbReference type="InParanoid" id="B3MT42"/>
<evidence type="ECO:0000256" key="2">
    <source>
        <dbReference type="SAM" id="Coils"/>
    </source>
</evidence>
<dbReference type="HOGENOM" id="CLU_046719_1_0_1"/>
<evidence type="ECO:0000313" key="5">
    <source>
        <dbReference type="Proteomes" id="UP000007801"/>
    </source>
</evidence>
<keyword evidence="1 2" id="KW-0175">Coiled coil</keyword>
<dbReference type="GO" id="GO:0000423">
    <property type="term" value="P:mitophagy"/>
    <property type="evidence" value="ECO:0007669"/>
    <property type="project" value="TreeGrafter"/>
</dbReference>
<dbReference type="PANTHER" id="PTHR13664">
    <property type="entry name" value="BECLIN 1-ASSOCIATED AUTOPHAGY-RELATED KEY REGULATOR"/>
    <property type="match status" value="1"/>
</dbReference>
<dbReference type="Proteomes" id="UP000007801">
    <property type="component" value="Unassembled WGS sequence"/>
</dbReference>
<name>B3MT42_DROAN</name>
<reference evidence="4 5" key="1">
    <citation type="journal article" date="2007" name="Nature">
        <title>Evolution of genes and genomes on the Drosophila phylogeny.</title>
        <authorList>
            <consortium name="Drosophila 12 Genomes Consortium"/>
            <person name="Clark A.G."/>
            <person name="Eisen M.B."/>
            <person name="Smith D.R."/>
            <person name="Bergman C.M."/>
            <person name="Oliver B."/>
            <person name="Markow T.A."/>
            <person name="Kaufman T.C."/>
            <person name="Kellis M."/>
            <person name="Gelbart W."/>
            <person name="Iyer V.N."/>
            <person name="Pollard D.A."/>
            <person name="Sackton T.B."/>
            <person name="Larracuente A.M."/>
            <person name="Singh N.D."/>
            <person name="Abad J.P."/>
            <person name="Abt D.N."/>
            <person name="Adryan B."/>
            <person name="Aguade M."/>
            <person name="Akashi H."/>
            <person name="Anderson W.W."/>
            <person name="Aquadro C.F."/>
            <person name="Ardell D.H."/>
            <person name="Arguello R."/>
            <person name="Artieri C.G."/>
            <person name="Barbash D.A."/>
            <person name="Barker D."/>
            <person name="Barsanti P."/>
            <person name="Batterham P."/>
            <person name="Batzoglou S."/>
            <person name="Begun D."/>
            <person name="Bhutkar A."/>
            <person name="Blanco E."/>
            <person name="Bosak S.A."/>
            <person name="Bradley R.K."/>
            <person name="Brand A.D."/>
            <person name="Brent M.R."/>
            <person name="Brooks A.N."/>
            <person name="Brown R.H."/>
            <person name="Butlin R.K."/>
            <person name="Caggese C."/>
            <person name="Calvi B.R."/>
            <person name="Bernardo de Carvalho A."/>
            <person name="Caspi A."/>
            <person name="Castrezana S."/>
            <person name="Celniker S.E."/>
            <person name="Chang J.L."/>
            <person name="Chapple C."/>
            <person name="Chatterji S."/>
            <person name="Chinwalla A."/>
            <person name="Civetta A."/>
            <person name="Clifton S.W."/>
            <person name="Comeron J.M."/>
            <person name="Costello J.C."/>
            <person name="Coyne J.A."/>
            <person name="Daub J."/>
            <person name="David R.G."/>
            <person name="Delcher A.L."/>
            <person name="Delehaunty K."/>
            <person name="Do C.B."/>
            <person name="Ebling H."/>
            <person name="Edwards K."/>
            <person name="Eickbush T."/>
            <person name="Evans J.D."/>
            <person name="Filipski A."/>
            <person name="Findeiss S."/>
            <person name="Freyhult E."/>
            <person name="Fulton L."/>
            <person name="Fulton R."/>
            <person name="Garcia A.C."/>
            <person name="Gardiner A."/>
            <person name="Garfield D.A."/>
            <person name="Garvin B.E."/>
            <person name="Gibson G."/>
            <person name="Gilbert D."/>
            <person name="Gnerre S."/>
            <person name="Godfrey J."/>
            <person name="Good R."/>
            <person name="Gotea V."/>
            <person name="Gravely B."/>
            <person name="Greenberg A.J."/>
            <person name="Griffiths-Jones S."/>
            <person name="Gross S."/>
            <person name="Guigo R."/>
            <person name="Gustafson E.A."/>
            <person name="Haerty W."/>
            <person name="Hahn M.W."/>
            <person name="Halligan D.L."/>
            <person name="Halpern A.L."/>
            <person name="Halter G.M."/>
            <person name="Han M.V."/>
            <person name="Heger A."/>
            <person name="Hillier L."/>
            <person name="Hinrichs A.S."/>
            <person name="Holmes I."/>
            <person name="Hoskins R.A."/>
            <person name="Hubisz M.J."/>
            <person name="Hultmark D."/>
            <person name="Huntley M.A."/>
            <person name="Jaffe D.B."/>
            <person name="Jagadeeshan S."/>
            <person name="Jeck W.R."/>
            <person name="Johnson J."/>
            <person name="Jones C.D."/>
            <person name="Jordan W.C."/>
            <person name="Karpen G.H."/>
            <person name="Kataoka E."/>
            <person name="Keightley P.D."/>
            <person name="Kheradpour P."/>
            <person name="Kirkness E.F."/>
            <person name="Koerich L.B."/>
            <person name="Kristiansen K."/>
            <person name="Kudrna D."/>
            <person name="Kulathinal R.J."/>
            <person name="Kumar S."/>
            <person name="Kwok R."/>
            <person name="Lander E."/>
            <person name="Langley C.H."/>
            <person name="Lapoint R."/>
            <person name="Lazzaro B.P."/>
            <person name="Lee S.J."/>
            <person name="Levesque L."/>
            <person name="Li R."/>
            <person name="Lin C.F."/>
            <person name="Lin M.F."/>
            <person name="Lindblad-Toh K."/>
            <person name="Llopart A."/>
            <person name="Long M."/>
            <person name="Low L."/>
            <person name="Lozovsky E."/>
            <person name="Lu J."/>
            <person name="Luo M."/>
            <person name="Machado C.A."/>
            <person name="Makalowski W."/>
            <person name="Marzo M."/>
            <person name="Matsuda M."/>
            <person name="Matzkin L."/>
            <person name="McAllister B."/>
            <person name="McBride C.S."/>
            <person name="McKernan B."/>
            <person name="McKernan K."/>
            <person name="Mendez-Lago M."/>
            <person name="Minx P."/>
            <person name="Mollenhauer M.U."/>
            <person name="Montooth K."/>
            <person name="Mount S.M."/>
            <person name="Mu X."/>
            <person name="Myers E."/>
            <person name="Negre B."/>
            <person name="Newfeld S."/>
            <person name="Nielsen R."/>
            <person name="Noor M.A."/>
            <person name="O'Grady P."/>
            <person name="Pachter L."/>
            <person name="Papaceit M."/>
            <person name="Parisi M.J."/>
            <person name="Parisi M."/>
            <person name="Parts L."/>
            <person name="Pedersen J.S."/>
            <person name="Pesole G."/>
            <person name="Phillippy A.M."/>
            <person name="Ponting C.P."/>
            <person name="Pop M."/>
            <person name="Porcelli D."/>
            <person name="Powell J.R."/>
            <person name="Prohaska S."/>
            <person name="Pruitt K."/>
            <person name="Puig M."/>
            <person name="Quesneville H."/>
            <person name="Ram K.R."/>
            <person name="Rand D."/>
            <person name="Rasmussen M.D."/>
            <person name="Reed L.K."/>
            <person name="Reenan R."/>
            <person name="Reily A."/>
            <person name="Remington K.A."/>
            <person name="Rieger T.T."/>
            <person name="Ritchie M.G."/>
            <person name="Robin C."/>
            <person name="Rogers Y.H."/>
            <person name="Rohde C."/>
            <person name="Rozas J."/>
            <person name="Rubenfield M.J."/>
            <person name="Ruiz A."/>
            <person name="Russo S."/>
            <person name="Salzberg S.L."/>
            <person name="Sanchez-Gracia A."/>
            <person name="Saranga D.J."/>
            <person name="Sato H."/>
            <person name="Schaeffer S.W."/>
            <person name="Schatz M.C."/>
            <person name="Schlenke T."/>
            <person name="Schwartz R."/>
            <person name="Segarra C."/>
            <person name="Singh R.S."/>
            <person name="Sirot L."/>
            <person name="Sirota M."/>
            <person name="Sisneros N.B."/>
            <person name="Smith C.D."/>
            <person name="Smith T.F."/>
            <person name="Spieth J."/>
            <person name="Stage D.E."/>
            <person name="Stark A."/>
            <person name="Stephan W."/>
            <person name="Strausberg R.L."/>
            <person name="Strempel S."/>
            <person name="Sturgill D."/>
            <person name="Sutton G."/>
            <person name="Sutton G.G."/>
            <person name="Tao W."/>
            <person name="Teichmann S."/>
            <person name="Tobari Y.N."/>
            <person name="Tomimura Y."/>
            <person name="Tsolas J.M."/>
            <person name="Valente V.L."/>
            <person name="Venter E."/>
            <person name="Venter J.C."/>
            <person name="Vicario S."/>
            <person name="Vieira F.G."/>
            <person name="Vilella A.J."/>
            <person name="Villasante A."/>
            <person name="Walenz B."/>
            <person name="Wang J."/>
            <person name="Wasserman M."/>
            <person name="Watts T."/>
            <person name="Wilson D."/>
            <person name="Wilson R.K."/>
            <person name="Wing R.A."/>
            <person name="Wolfner M.F."/>
            <person name="Wong A."/>
            <person name="Wong G.K."/>
            <person name="Wu C.I."/>
            <person name="Wu G."/>
            <person name="Yamamoto D."/>
            <person name="Yang H.P."/>
            <person name="Yang S.P."/>
            <person name="Yorke J.A."/>
            <person name="Yoshida K."/>
            <person name="Zdobnov E."/>
            <person name="Zhang P."/>
            <person name="Zhang Y."/>
            <person name="Zimin A.V."/>
            <person name="Baldwin J."/>
            <person name="Abdouelleil A."/>
            <person name="Abdulkadir J."/>
            <person name="Abebe A."/>
            <person name="Abera B."/>
            <person name="Abreu J."/>
            <person name="Acer S.C."/>
            <person name="Aftuck L."/>
            <person name="Alexander A."/>
            <person name="An P."/>
            <person name="Anderson E."/>
            <person name="Anderson S."/>
            <person name="Arachi H."/>
            <person name="Azer M."/>
            <person name="Bachantsang P."/>
            <person name="Barry A."/>
            <person name="Bayul T."/>
            <person name="Berlin A."/>
            <person name="Bessette D."/>
            <person name="Bloom T."/>
            <person name="Blye J."/>
            <person name="Boguslavskiy L."/>
            <person name="Bonnet C."/>
            <person name="Boukhgalter B."/>
            <person name="Bourzgui I."/>
            <person name="Brown A."/>
            <person name="Cahill P."/>
            <person name="Channer S."/>
            <person name="Cheshatsang Y."/>
            <person name="Chuda L."/>
            <person name="Citroen M."/>
            <person name="Collymore A."/>
            <person name="Cooke P."/>
            <person name="Costello M."/>
            <person name="D'Aco K."/>
            <person name="Daza R."/>
            <person name="De Haan G."/>
            <person name="DeGray S."/>
            <person name="DeMaso C."/>
            <person name="Dhargay N."/>
            <person name="Dooley K."/>
            <person name="Dooley E."/>
            <person name="Doricent M."/>
            <person name="Dorje P."/>
            <person name="Dorjee K."/>
            <person name="Dupes A."/>
            <person name="Elong R."/>
            <person name="Falk J."/>
            <person name="Farina A."/>
            <person name="Faro S."/>
            <person name="Ferguson D."/>
            <person name="Fisher S."/>
            <person name="Foley C.D."/>
            <person name="Franke A."/>
            <person name="Friedrich D."/>
            <person name="Gadbois L."/>
            <person name="Gearin G."/>
            <person name="Gearin C.R."/>
            <person name="Giannoukos G."/>
            <person name="Goode T."/>
            <person name="Graham J."/>
            <person name="Grandbois E."/>
            <person name="Grewal S."/>
            <person name="Gyaltsen K."/>
            <person name="Hafez N."/>
            <person name="Hagos B."/>
            <person name="Hall J."/>
            <person name="Henson C."/>
            <person name="Hollinger A."/>
            <person name="Honan T."/>
            <person name="Huard M.D."/>
            <person name="Hughes L."/>
            <person name="Hurhula B."/>
            <person name="Husby M.E."/>
            <person name="Kamat A."/>
            <person name="Kanga B."/>
            <person name="Kashin S."/>
            <person name="Khazanovich D."/>
            <person name="Kisner P."/>
            <person name="Lance K."/>
            <person name="Lara M."/>
            <person name="Lee W."/>
            <person name="Lennon N."/>
            <person name="Letendre F."/>
            <person name="LeVine R."/>
            <person name="Lipovsky A."/>
            <person name="Liu X."/>
            <person name="Liu J."/>
            <person name="Liu S."/>
            <person name="Lokyitsang T."/>
            <person name="Lokyitsang Y."/>
            <person name="Lubonja R."/>
            <person name="Lui A."/>
            <person name="MacDonald P."/>
            <person name="Magnisalis V."/>
            <person name="Maru K."/>
            <person name="Matthews C."/>
            <person name="McCusker W."/>
            <person name="McDonough S."/>
            <person name="Mehta T."/>
            <person name="Meldrim J."/>
            <person name="Meneus L."/>
            <person name="Mihai O."/>
            <person name="Mihalev A."/>
            <person name="Mihova T."/>
            <person name="Mittelman R."/>
            <person name="Mlenga V."/>
            <person name="Montmayeur A."/>
            <person name="Mulrain L."/>
            <person name="Navidi A."/>
            <person name="Naylor J."/>
            <person name="Negash T."/>
            <person name="Nguyen T."/>
            <person name="Nguyen N."/>
            <person name="Nicol R."/>
            <person name="Norbu C."/>
            <person name="Norbu N."/>
            <person name="Novod N."/>
            <person name="O'Neill B."/>
            <person name="Osman S."/>
            <person name="Markiewicz E."/>
            <person name="Oyono O.L."/>
            <person name="Patti C."/>
            <person name="Phunkhang P."/>
            <person name="Pierre F."/>
            <person name="Priest M."/>
            <person name="Raghuraman S."/>
            <person name="Rege F."/>
            <person name="Reyes R."/>
            <person name="Rise C."/>
            <person name="Rogov P."/>
            <person name="Ross K."/>
            <person name="Ryan E."/>
            <person name="Settipalli S."/>
            <person name="Shea T."/>
            <person name="Sherpa N."/>
            <person name="Shi L."/>
            <person name="Shih D."/>
            <person name="Sparrow T."/>
            <person name="Spaulding J."/>
            <person name="Stalker J."/>
            <person name="Stange-Thomann N."/>
            <person name="Stavropoulos S."/>
            <person name="Stone C."/>
            <person name="Strader C."/>
            <person name="Tesfaye S."/>
            <person name="Thomson T."/>
            <person name="Thoulutsang Y."/>
            <person name="Thoulutsang D."/>
            <person name="Topham K."/>
            <person name="Topping I."/>
            <person name="Tsamla T."/>
            <person name="Vassiliev H."/>
            <person name="Vo A."/>
            <person name="Wangchuk T."/>
            <person name="Wangdi T."/>
            <person name="Weiand M."/>
            <person name="Wilkinson J."/>
            <person name="Wilson A."/>
            <person name="Yadav S."/>
            <person name="Young G."/>
            <person name="Yu Q."/>
            <person name="Zembek L."/>
            <person name="Zhong D."/>
            <person name="Zimmer A."/>
            <person name="Zwirko Z."/>
            <person name="Jaffe D.B."/>
            <person name="Alvarez P."/>
            <person name="Brockman W."/>
            <person name="Butler J."/>
            <person name="Chin C."/>
            <person name="Gnerre S."/>
            <person name="Grabherr M."/>
            <person name="Kleber M."/>
            <person name="Mauceli E."/>
            <person name="MacCallum I."/>
        </authorList>
    </citation>
    <scope>NUCLEOTIDE SEQUENCE [LARGE SCALE GENOMIC DNA]</scope>
    <source>
        <strain evidence="5">Tucson 14024-0371.13</strain>
    </source>
</reference>
<dbReference type="SMR" id="B3MT42"/>
<dbReference type="Pfam" id="PF10186">
    <property type="entry name" value="ATG14"/>
    <property type="match status" value="1"/>
</dbReference>
<dbReference type="GO" id="GO:0097632">
    <property type="term" value="C:extrinsic component of phagophore assembly site membrane"/>
    <property type="evidence" value="ECO:0007669"/>
    <property type="project" value="TreeGrafter"/>
</dbReference>
<feature type="region of interest" description="Disordered" evidence="3">
    <location>
        <begin position="84"/>
        <end position="110"/>
    </location>
</feature>
<dbReference type="GO" id="GO:0043495">
    <property type="term" value="F:protein-membrane adaptor activity"/>
    <property type="evidence" value="ECO:0007669"/>
    <property type="project" value="TreeGrafter"/>
</dbReference>
<dbReference type="FunCoup" id="B3MT42">
    <property type="interactions" value="1456"/>
</dbReference>
<dbReference type="GO" id="GO:0009267">
    <property type="term" value="P:cellular response to starvation"/>
    <property type="evidence" value="ECO:0007669"/>
    <property type="project" value="TreeGrafter"/>
</dbReference>
<dbReference type="GO" id="GO:0016240">
    <property type="term" value="P:autophagosome membrane docking"/>
    <property type="evidence" value="ECO:0007669"/>
    <property type="project" value="TreeGrafter"/>
</dbReference>
<evidence type="ECO:0000313" key="4">
    <source>
        <dbReference type="EMBL" id="EDV30432.2"/>
    </source>
</evidence>
<dbReference type="GO" id="GO:0097629">
    <property type="term" value="C:extrinsic component of omegasome membrane"/>
    <property type="evidence" value="ECO:0007669"/>
    <property type="project" value="TreeGrafter"/>
</dbReference>
<accession>B3MT42</accession>
<evidence type="ECO:0000256" key="3">
    <source>
        <dbReference type="SAM" id="MobiDB-lite"/>
    </source>
</evidence>
<dbReference type="OrthoDB" id="16772at2759"/>
<evidence type="ECO:0000256" key="1">
    <source>
        <dbReference type="ARBA" id="ARBA00023054"/>
    </source>
</evidence>
<dbReference type="GO" id="GO:0035014">
    <property type="term" value="F:phosphatidylinositol 3-kinase regulator activity"/>
    <property type="evidence" value="ECO:0007669"/>
    <property type="project" value="TreeGrafter"/>
</dbReference>
<keyword evidence="5" id="KW-1185">Reference proteome</keyword>
<dbReference type="KEGG" id="dan:6505930"/>
<feature type="coiled-coil region" evidence="2">
    <location>
        <begin position="183"/>
        <end position="248"/>
    </location>
</feature>
<dbReference type="PANTHER" id="PTHR13664:SF0">
    <property type="entry name" value="BECLIN 1-ASSOCIATED AUTOPHAGY-RELATED KEY REGULATOR"/>
    <property type="match status" value="1"/>
</dbReference>
<dbReference type="InterPro" id="IPR018791">
    <property type="entry name" value="UV_resistance/autophagy_Atg14"/>
</dbReference>
<dbReference type="CTD" id="22863"/>
<dbReference type="GO" id="GO:0035032">
    <property type="term" value="C:phosphatidylinositol 3-kinase complex, class III"/>
    <property type="evidence" value="ECO:0007669"/>
    <property type="project" value="TreeGrafter"/>
</dbReference>
<dbReference type="STRING" id="7217.B3MT42"/>
<proteinExistence type="predicted"/>
<protein>
    <recommendedName>
        <fullName evidence="6">Beclin 1-associated autophagy-related key regulator</fullName>
    </recommendedName>
</protein>
<dbReference type="GO" id="GO:0000045">
    <property type="term" value="P:autophagosome assembly"/>
    <property type="evidence" value="ECO:0007669"/>
    <property type="project" value="TreeGrafter"/>
</dbReference>
<dbReference type="eggNOG" id="KOG4398">
    <property type="taxonomic scope" value="Eukaryota"/>
</dbReference>
<evidence type="ECO:0008006" key="6">
    <source>
        <dbReference type="Google" id="ProtNLM"/>
    </source>
</evidence>
<gene>
    <name evidence="4" type="primary">Dana\GF23288</name>
    <name evidence="4" type="synonym">dana_GLEANR_7944</name>
    <name evidence="4" type="ORF">GF23288</name>
</gene>